<dbReference type="EC" id="3.4.14.-" evidence="7"/>
<evidence type="ECO:0000256" key="2">
    <source>
        <dbReference type="ARBA" id="ARBA00022438"/>
    </source>
</evidence>
<dbReference type="Proteomes" id="UP000261082">
    <property type="component" value="Unassembled WGS sequence"/>
</dbReference>
<name>A0A3E1Q6P4_9FLAO</name>
<dbReference type="InterPro" id="IPR043504">
    <property type="entry name" value="Peptidase_S1_PA_chymotrypsin"/>
</dbReference>
<accession>A0A3E1Q6P4</accession>
<gene>
    <name evidence="8" type="ORF">DZ858_11195</name>
</gene>
<dbReference type="Pfam" id="PF10459">
    <property type="entry name" value="Peptidase_S46"/>
    <property type="match status" value="1"/>
</dbReference>
<dbReference type="GO" id="GO:0008239">
    <property type="term" value="F:dipeptidyl-peptidase activity"/>
    <property type="evidence" value="ECO:0007669"/>
    <property type="project" value="UniProtKB-UniRule"/>
</dbReference>
<comment type="caution">
    <text evidence="8">The sequence shown here is derived from an EMBL/GenBank/DDBJ whole genome shotgun (WGS) entry which is preliminary data.</text>
</comment>
<dbReference type="RefSeq" id="WP_117159752.1">
    <property type="nucleotide sequence ID" value="NZ_QVID01000002.1"/>
</dbReference>
<dbReference type="Gene3D" id="2.40.10.10">
    <property type="entry name" value="Trypsin-like serine proteases"/>
    <property type="match status" value="1"/>
</dbReference>
<evidence type="ECO:0000256" key="4">
    <source>
        <dbReference type="ARBA" id="ARBA00022729"/>
    </source>
</evidence>
<dbReference type="GO" id="GO:0006508">
    <property type="term" value="P:proteolysis"/>
    <property type="evidence" value="ECO:0007669"/>
    <property type="project" value="UniProtKB-KW"/>
</dbReference>
<feature type="signal peptide" evidence="7">
    <location>
        <begin position="1"/>
        <end position="19"/>
    </location>
</feature>
<evidence type="ECO:0000256" key="1">
    <source>
        <dbReference type="ARBA" id="ARBA00010491"/>
    </source>
</evidence>
<protein>
    <recommendedName>
        <fullName evidence="7">Dipeptidyl-peptidase</fullName>
        <ecNumber evidence="7">3.4.14.-</ecNumber>
    </recommendedName>
</protein>
<dbReference type="GO" id="GO:0070009">
    <property type="term" value="F:serine-type aminopeptidase activity"/>
    <property type="evidence" value="ECO:0007669"/>
    <property type="project" value="UniProtKB-UniRule"/>
</dbReference>
<dbReference type="PANTHER" id="PTHR38469:SF1">
    <property type="entry name" value="PERIPLASMIC PEPTIDASE SUBFAMILY S1B"/>
    <property type="match status" value="1"/>
</dbReference>
<feature type="chain" id="PRO_5023133088" description="Dipeptidyl-peptidase" evidence="7">
    <location>
        <begin position="20"/>
        <end position="713"/>
    </location>
</feature>
<evidence type="ECO:0000256" key="6">
    <source>
        <dbReference type="ARBA" id="ARBA00022825"/>
    </source>
</evidence>
<evidence type="ECO:0000256" key="7">
    <source>
        <dbReference type="RuleBase" id="RU366067"/>
    </source>
</evidence>
<comment type="similarity">
    <text evidence="1 7">Belongs to the peptidase S46 family.</text>
</comment>
<comment type="function">
    <text evidence="7">Catalyzes the removal of dipeptides from the N-terminus of oligopeptides.</text>
</comment>
<dbReference type="InterPro" id="IPR009003">
    <property type="entry name" value="Peptidase_S1_PA"/>
</dbReference>
<dbReference type="InterPro" id="IPR019500">
    <property type="entry name" value="Pep_S46"/>
</dbReference>
<dbReference type="PANTHER" id="PTHR38469">
    <property type="entry name" value="PERIPLASMIC PEPTIDASE SUBFAMILY S1B"/>
    <property type="match status" value="1"/>
</dbReference>
<keyword evidence="2 7" id="KW-0031">Aminopeptidase</keyword>
<dbReference type="GO" id="GO:0043171">
    <property type="term" value="P:peptide catabolic process"/>
    <property type="evidence" value="ECO:0007669"/>
    <property type="project" value="UniProtKB-UniRule"/>
</dbReference>
<dbReference type="SUPFAM" id="SSF50494">
    <property type="entry name" value="Trypsin-like serine proteases"/>
    <property type="match status" value="1"/>
</dbReference>
<keyword evidence="4 7" id="KW-0732">Signal</keyword>
<evidence type="ECO:0000256" key="3">
    <source>
        <dbReference type="ARBA" id="ARBA00022670"/>
    </source>
</evidence>
<sequence>MKKLIICFLLATFIMPLHANEGMWFLMHIERLNYRDMQKMGLQLTPEEIYSINNSSLKDAIVQFNRGCTAEIISDSGLVLTNHHCGYSKIAELSTSENDYLTDGYWAKNNQEELKPKSLSVRFFVRMDDVSKRILGQVNDSMTEAEREAAINREIAKIEKENNEGGKYTVSVKSFYQGNEFYYFVYQDYNDVRLVGTPPASIGKFGGDTDNWEWPRHTGDFSLFRVYADKDGNPAEYSTDNVPLKPKHHLTTNIKGFEEDDFAMIMGYPGRTNRWMPAGGIEQNVEYAYPAWVEASKTSMDVMKEYMDKDQQVNLDYASSYASIANYWKNRQGMIDALKQHKTAKTKRKGEKAFKRWASKKGNEKYADVISVINNYYKNTNEISRHNNYLSLLLRTKVATLPYRLGKTIDFYLQQNEAKQAELKPELDAQINDLYEGLHLPLEKDVLAAQLKLYSTKAENIAPMVAKVAKANNKSEAGWNDYVNTAFENSIFETKEKLEAFLENPDAEVFKNDPLFQLSTDLLNRYRAKTEEEKQLDDDFERAYRMMVQGMRLQNPDEKYYPDANSTLRLTYGKVIALPADERNDADKNYYTTLKGTVAKYQPGDDEFDMPKELIKLYEEKDFGQYADEDGYLPVNFLTDNDITGGNSGSPVLNGKGELIGLAFDGNIEAMAGDVIFDDQLQRTINVDIRYVLFLIDKFAGATHIIDELTLSK</sequence>
<evidence type="ECO:0000313" key="9">
    <source>
        <dbReference type="Proteomes" id="UP000261082"/>
    </source>
</evidence>
<proteinExistence type="inferred from homology"/>
<keyword evidence="5 7" id="KW-0378">Hydrolase</keyword>
<evidence type="ECO:0000256" key="5">
    <source>
        <dbReference type="ARBA" id="ARBA00022801"/>
    </source>
</evidence>
<organism evidence="8 9">
    <name type="scientific">Marixanthomonas ophiurae</name>
    <dbReference type="NCBI Taxonomy" id="387659"/>
    <lineage>
        <taxon>Bacteria</taxon>
        <taxon>Pseudomonadati</taxon>
        <taxon>Bacteroidota</taxon>
        <taxon>Flavobacteriia</taxon>
        <taxon>Flavobacteriales</taxon>
        <taxon>Flavobacteriaceae</taxon>
        <taxon>Marixanthomonas</taxon>
    </lineage>
</organism>
<reference evidence="8 9" key="1">
    <citation type="journal article" date="2007" name="Int. J. Syst. Evol. Microbiol.">
        <title>Marixanthomonas ophiurae gen. nov., sp. nov., a marine bacterium of the family Flavobacteriaceae isolated from a deep-sea brittle star.</title>
        <authorList>
            <person name="Romanenko L.A."/>
            <person name="Uchino M."/>
            <person name="Frolova G.M."/>
            <person name="Mikhailov V.V."/>
        </authorList>
    </citation>
    <scope>NUCLEOTIDE SEQUENCE [LARGE SCALE GENOMIC DNA]</scope>
    <source>
        <strain evidence="8 9">KMM 3046</strain>
    </source>
</reference>
<keyword evidence="3 7" id="KW-0645">Protease</keyword>
<dbReference type="EMBL" id="QVID01000002">
    <property type="protein sequence ID" value="RFN57803.1"/>
    <property type="molecule type" value="Genomic_DNA"/>
</dbReference>
<dbReference type="OrthoDB" id="9805367at2"/>
<keyword evidence="9" id="KW-1185">Reference proteome</keyword>
<evidence type="ECO:0000313" key="8">
    <source>
        <dbReference type="EMBL" id="RFN57803.1"/>
    </source>
</evidence>
<keyword evidence="6 7" id="KW-0720">Serine protease</keyword>
<dbReference type="AlphaFoldDB" id="A0A3E1Q6P4"/>